<feature type="transmembrane region" description="Helical" evidence="5">
    <location>
        <begin position="295"/>
        <end position="315"/>
    </location>
</feature>
<dbReference type="AlphaFoldDB" id="A0A9X1PMJ6"/>
<evidence type="ECO:0000313" key="6">
    <source>
        <dbReference type="EMBL" id="MCF0062714.1"/>
    </source>
</evidence>
<protein>
    <submittedName>
        <fullName evidence="6">Flippase</fullName>
    </submittedName>
</protein>
<feature type="transmembrane region" description="Helical" evidence="5">
    <location>
        <begin position="91"/>
        <end position="111"/>
    </location>
</feature>
<dbReference type="InterPro" id="IPR002797">
    <property type="entry name" value="Polysacc_synth"/>
</dbReference>
<evidence type="ECO:0000256" key="3">
    <source>
        <dbReference type="ARBA" id="ARBA00022989"/>
    </source>
</evidence>
<keyword evidence="4 5" id="KW-0472">Membrane</keyword>
<organism evidence="6 7">
    <name type="scientific">Dyadobacter chenwenxiniae</name>
    <dbReference type="NCBI Taxonomy" id="2906456"/>
    <lineage>
        <taxon>Bacteria</taxon>
        <taxon>Pseudomonadati</taxon>
        <taxon>Bacteroidota</taxon>
        <taxon>Cytophagia</taxon>
        <taxon>Cytophagales</taxon>
        <taxon>Spirosomataceae</taxon>
        <taxon>Dyadobacter</taxon>
    </lineage>
</organism>
<feature type="transmembrane region" description="Helical" evidence="5">
    <location>
        <begin position="327"/>
        <end position="348"/>
    </location>
</feature>
<dbReference type="EMBL" id="JAJTTC010000002">
    <property type="protein sequence ID" value="MCF0062714.1"/>
    <property type="molecule type" value="Genomic_DNA"/>
</dbReference>
<feature type="transmembrane region" description="Helical" evidence="5">
    <location>
        <begin position="217"/>
        <end position="237"/>
    </location>
</feature>
<keyword evidence="3 5" id="KW-1133">Transmembrane helix</keyword>
<comment type="subcellular location">
    <subcellularLocation>
        <location evidence="1">Membrane</location>
        <topology evidence="1">Multi-pass membrane protein</topology>
    </subcellularLocation>
</comment>
<evidence type="ECO:0000256" key="1">
    <source>
        <dbReference type="ARBA" id="ARBA00004141"/>
    </source>
</evidence>
<dbReference type="InterPro" id="IPR052556">
    <property type="entry name" value="PolySynth_Transporter"/>
</dbReference>
<reference evidence="6" key="1">
    <citation type="submission" date="2021-12" db="EMBL/GenBank/DDBJ databases">
        <title>Novel species in genus Dyadobacter.</title>
        <authorList>
            <person name="Ma C."/>
        </authorList>
    </citation>
    <scope>NUCLEOTIDE SEQUENCE</scope>
    <source>
        <strain evidence="6">LJ419</strain>
    </source>
</reference>
<feature type="transmembrane region" description="Helical" evidence="5">
    <location>
        <begin position="257"/>
        <end position="274"/>
    </location>
</feature>
<feature type="transmembrane region" description="Helical" evidence="5">
    <location>
        <begin position="12"/>
        <end position="36"/>
    </location>
</feature>
<dbReference type="Proteomes" id="UP001139000">
    <property type="component" value="Unassembled WGS sequence"/>
</dbReference>
<evidence type="ECO:0000313" key="7">
    <source>
        <dbReference type="Proteomes" id="UP001139000"/>
    </source>
</evidence>
<gene>
    <name evidence="6" type="ORF">LXM26_14495</name>
</gene>
<comment type="caution">
    <text evidence="6">The sequence shown here is derived from an EMBL/GenBank/DDBJ whole genome shotgun (WGS) entry which is preliminary data.</text>
</comment>
<dbReference type="RefSeq" id="WP_234655802.1">
    <property type="nucleotide sequence ID" value="NZ_CP094997.1"/>
</dbReference>
<keyword evidence="7" id="KW-1185">Reference proteome</keyword>
<dbReference type="Pfam" id="PF01943">
    <property type="entry name" value="Polysacc_synt"/>
    <property type="match status" value="1"/>
</dbReference>
<feature type="transmembrane region" description="Helical" evidence="5">
    <location>
        <begin position="170"/>
        <end position="192"/>
    </location>
</feature>
<dbReference type="GO" id="GO:0016020">
    <property type="term" value="C:membrane"/>
    <property type="evidence" value="ECO:0007669"/>
    <property type="project" value="UniProtKB-SubCell"/>
</dbReference>
<feature type="transmembrane region" description="Helical" evidence="5">
    <location>
        <begin position="117"/>
        <end position="136"/>
    </location>
</feature>
<dbReference type="CDD" id="cd13128">
    <property type="entry name" value="MATE_Wzx_like"/>
    <property type="match status" value="1"/>
</dbReference>
<evidence type="ECO:0000256" key="2">
    <source>
        <dbReference type="ARBA" id="ARBA00022692"/>
    </source>
</evidence>
<evidence type="ECO:0000256" key="4">
    <source>
        <dbReference type="ARBA" id="ARBA00023136"/>
    </source>
</evidence>
<feature type="transmembrane region" description="Helical" evidence="5">
    <location>
        <begin position="360"/>
        <end position="378"/>
    </location>
</feature>
<proteinExistence type="predicted"/>
<dbReference type="PANTHER" id="PTHR43424:SF1">
    <property type="entry name" value="LOCUS PUTATIVE PROTEIN 1-RELATED"/>
    <property type="match status" value="1"/>
</dbReference>
<evidence type="ECO:0000256" key="5">
    <source>
        <dbReference type="SAM" id="Phobius"/>
    </source>
</evidence>
<dbReference type="PANTHER" id="PTHR43424">
    <property type="entry name" value="LOCUS PUTATIVE PROTEIN 1-RELATED"/>
    <property type="match status" value="1"/>
</dbReference>
<name>A0A9X1PMJ6_9BACT</name>
<keyword evidence="2 5" id="KW-0812">Transmembrane</keyword>
<accession>A0A9X1PMJ6</accession>
<feature type="transmembrane region" description="Helical" evidence="5">
    <location>
        <begin position="42"/>
        <end position="61"/>
    </location>
</feature>
<sequence length="442" mass="49849">MSKKGLFQNIISLGVVQVTNYALPLITVPVISRILGPDKFGVISYAASFMAYFTLLIGYGFDLTATRKISKDPANTSLRNQVFNEVFACKLLLFLISTFIFIICLFSFPPLALEKKVAVFSFIACIGTVFTQNWLFQAMQDLPKIAWLSLISKLLFTFTILIVVQQREDYVWQPLVTSLIQIVVAVSSYIWAVRKYNLRFHKVGLGEIFNLLWEEKVVFFSLMVISLYTTSNIIILGLFQSETQVGYYSAAQKLMEVARSVITLPLAMALYPYIGKAFGEGKDVGLRTVHRILPVIVLFTAISGVAMLLTGPMVLKMFYGNKFEPSIPVFQLLTFIPLIIALSNVFGIQIMMNLKMDKQFFRITASCAIISVILNVFMVQKIGYIGTAINWLVTEIVITISMYIVLRRNGINPIDARQFAPSAIYSQLQPVILKLSKRYEKK</sequence>
<feature type="transmembrane region" description="Helical" evidence="5">
    <location>
        <begin position="384"/>
        <end position="406"/>
    </location>
</feature>
<feature type="transmembrane region" description="Helical" evidence="5">
    <location>
        <begin position="145"/>
        <end position="164"/>
    </location>
</feature>